<evidence type="ECO:0000313" key="3">
    <source>
        <dbReference type="Proteomes" id="UP000260983"/>
    </source>
</evidence>
<dbReference type="SUPFAM" id="SSF53901">
    <property type="entry name" value="Thiolase-like"/>
    <property type="match status" value="1"/>
</dbReference>
<dbReference type="InterPro" id="IPR016039">
    <property type="entry name" value="Thiolase-like"/>
</dbReference>
<reference evidence="2 3" key="1">
    <citation type="submission" date="2018-08" db="EMBL/GenBank/DDBJ databases">
        <title>A genome reference for cultivated species of the human gut microbiota.</title>
        <authorList>
            <person name="Zou Y."/>
            <person name="Xue W."/>
            <person name="Luo G."/>
        </authorList>
    </citation>
    <scope>NUCLEOTIDE SEQUENCE [LARGE SCALE GENOMIC DNA]</scope>
    <source>
        <strain evidence="2 3">OM05-15BH</strain>
    </source>
</reference>
<feature type="domain" description="Beta-ketoacyl synthase-like N-terminal" evidence="1">
    <location>
        <begin position="27"/>
        <end position="166"/>
    </location>
</feature>
<dbReference type="AlphaFoldDB" id="A0A3E5AY80"/>
<evidence type="ECO:0000313" key="2">
    <source>
        <dbReference type="EMBL" id="RGN30279.1"/>
    </source>
</evidence>
<dbReference type="EMBL" id="QSUL01000028">
    <property type="protein sequence ID" value="RGN30279.1"/>
    <property type="molecule type" value="Genomic_DNA"/>
</dbReference>
<sequence length="319" mass="35561">MMQSVYINHIASIHTDAASDKDPYLSANEPDYKSIITNAALRRRMSRIIKMGVACGLKCINALPSGKVDAIITATGLGCLADTEKFLNTIIENEEQLLNPTPFIQSTFNTIGAQIALLYQIHAYNMTYVHRGLSFESALLDGMMRIREGDENVLVGAMDEITPNSYIIQQRLGLLRDIQAGEGAQFFLLGKEITQSTLAELISVSTFIHAHSTLEITKRIHRFLQSNQLAPEQINWFVTGKNGNKNEDAIYTALENSLFPKAKYITFKDECGEYPTASSFAVWKVAKALGESQNSGQIALIYNHHHSINHSLILIRKRQ</sequence>
<name>A0A3E5AY80_9BACE</name>
<proteinExistence type="predicted"/>
<dbReference type="InterPro" id="IPR014030">
    <property type="entry name" value="Ketoacyl_synth_N"/>
</dbReference>
<evidence type="ECO:0000259" key="1">
    <source>
        <dbReference type="Pfam" id="PF13723"/>
    </source>
</evidence>
<dbReference type="Proteomes" id="UP000260983">
    <property type="component" value="Unassembled WGS sequence"/>
</dbReference>
<gene>
    <name evidence="2" type="ORF">DXB65_23120</name>
</gene>
<dbReference type="GO" id="GO:0016746">
    <property type="term" value="F:acyltransferase activity"/>
    <property type="evidence" value="ECO:0007669"/>
    <property type="project" value="InterPro"/>
</dbReference>
<accession>A0A3E5AY80</accession>
<protein>
    <submittedName>
        <fullName evidence="2">3-oxoacyl-ACP synthase</fullName>
    </submittedName>
</protein>
<dbReference type="Pfam" id="PF13723">
    <property type="entry name" value="Ketoacyl-synt_2"/>
    <property type="match status" value="1"/>
</dbReference>
<dbReference type="Gene3D" id="3.40.47.10">
    <property type="match status" value="1"/>
</dbReference>
<comment type="caution">
    <text evidence="2">The sequence shown here is derived from an EMBL/GenBank/DDBJ whole genome shotgun (WGS) entry which is preliminary data.</text>
</comment>
<organism evidence="2 3">
    <name type="scientific">Bacteroides oleiciplenus</name>
    <dbReference type="NCBI Taxonomy" id="626931"/>
    <lineage>
        <taxon>Bacteria</taxon>
        <taxon>Pseudomonadati</taxon>
        <taxon>Bacteroidota</taxon>
        <taxon>Bacteroidia</taxon>
        <taxon>Bacteroidales</taxon>
        <taxon>Bacteroidaceae</taxon>
        <taxon>Bacteroides</taxon>
    </lineage>
</organism>